<dbReference type="Proteomes" id="UP000016088">
    <property type="component" value="Unassembled WGS sequence"/>
</dbReference>
<dbReference type="GO" id="GO:0022857">
    <property type="term" value="F:transmembrane transporter activity"/>
    <property type="evidence" value="ECO:0007669"/>
    <property type="project" value="InterPro"/>
</dbReference>
<feature type="transmembrane region" description="Helical" evidence="7">
    <location>
        <begin position="401"/>
        <end position="423"/>
    </location>
</feature>
<dbReference type="OrthoDB" id="9986881at2759"/>
<dbReference type="PANTHER" id="PTHR23502">
    <property type="entry name" value="MAJOR FACILITATOR SUPERFAMILY"/>
    <property type="match status" value="1"/>
</dbReference>
<dbReference type="eggNOG" id="KOG0255">
    <property type="taxonomic scope" value="Eukaryota"/>
</dbReference>
<feature type="transmembrane region" description="Helical" evidence="7">
    <location>
        <begin position="190"/>
        <end position="212"/>
    </location>
</feature>
<sequence>MSETKSCPEDPNTFDGEGNSTINRKTETLQNNYTYPDEIFLIDFEKDDPARAMNWPVSKKLVHTALYGMTTLAAQFNRIAFGPMVFAPFSEMNGRKIGVFLPFFISMLLTAGTASADNVAAIMCTRFFSGLFAGAPIVSTGGVLADLWNPAQRATALVFYSFFVFTGADFGPIISSLLTRGSDTAWRWPLWFMVIVQSFILLVDLIVVDETYGPVILAKRARNLRLSTKNWGLHAAHDKYKLDAKEFITFHLLRPFAMLATPIVFFIALFASYVYGILYIVLTTIPYTFYLSRNWQGTVSTLPMIAIFLGVIIGGICNMLWNRKYAKLLLTNKGDPLPEQRLPLMMILGWLMPAGIFVFAWTSDTNIHWIAPFIGIAMIGIGFLIIFQGCLNYLVDTFTKFAASAIAANTFTRSICGGTFPLFARIMFKKLGVHWGGTLVGFIALGMIPIPFFFYFFGKNLRGKNPYVNLVS</sequence>
<evidence type="ECO:0000256" key="2">
    <source>
        <dbReference type="ARBA" id="ARBA00022448"/>
    </source>
</evidence>
<feature type="transmembrane region" description="Helical" evidence="7">
    <location>
        <begin position="367"/>
        <end position="394"/>
    </location>
</feature>
<feature type="transmembrane region" description="Helical" evidence="7">
    <location>
        <begin position="342"/>
        <end position="361"/>
    </location>
</feature>
<feature type="transmembrane region" description="Helical" evidence="7">
    <location>
        <begin position="97"/>
        <end position="115"/>
    </location>
</feature>
<keyword evidence="5 7" id="KW-0472">Membrane</keyword>
<feature type="transmembrane region" description="Helical" evidence="7">
    <location>
        <begin position="157"/>
        <end position="178"/>
    </location>
</feature>
<dbReference type="SUPFAM" id="SSF103473">
    <property type="entry name" value="MFS general substrate transporter"/>
    <property type="match status" value="1"/>
</dbReference>
<dbReference type="GO" id="GO:1903710">
    <property type="term" value="P:spermine transmembrane transport"/>
    <property type="evidence" value="ECO:0007669"/>
    <property type="project" value="UniProtKB-ARBA"/>
</dbReference>
<evidence type="ECO:0000256" key="6">
    <source>
        <dbReference type="SAM" id="MobiDB-lite"/>
    </source>
</evidence>
<dbReference type="HOGENOM" id="CLU_008455_11_0_1"/>
<dbReference type="Gene3D" id="1.20.1250.20">
    <property type="entry name" value="MFS general substrate transporter like domains"/>
    <property type="match status" value="1"/>
</dbReference>
<feature type="region of interest" description="Disordered" evidence="6">
    <location>
        <begin position="1"/>
        <end position="27"/>
    </location>
</feature>
<evidence type="ECO:0000256" key="4">
    <source>
        <dbReference type="ARBA" id="ARBA00022989"/>
    </source>
</evidence>
<dbReference type="Pfam" id="PF07690">
    <property type="entry name" value="MFS_1"/>
    <property type="match status" value="1"/>
</dbReference>
<feature type="transmembrane region" description="Helical" evidence="7">
    <location>
        <begin position="302"/>
        <end position="321"/>
    </location>
</feature>
<gene>
    <name evidence="9" type="ORF">SOCG_00491</name>
</gene>
<organism evidence="9 10">
    <name type="scientific">Schizosaccharomyces octosporus (strain yFS286)</name>
    <name type="common">Fission yeast</name>
    <name type="synonym">Octosporomyces octosporus</name>
    <dbReference type="NCBI Taxonomy" id="483514"/>
    <lineage>
        <taxon>Eukaryota</taxon>
        <taxon>Fungi</taxon>
        <taxon>Dikarya</taxon>
        <taxon>Ascomycota</taxon>
        <taxon>Taphrinomycotina</taxon>
        <taxon>Schizosaccharomycetes</taxon>
        <taxon>Schizosaccharomycetales</taxon>
        <taxon>Schizosaccharomycetaceae</taxon>
        <taxon>Schizosaccharomyces</taxon>
    </lineage>
</organism>
<dbReference type="GeneID" id="25029475"/>
<evidence type="ECO:0000256" key="7">
    <source>
        <dbReference type="SAM" id="Phobius"/>
    </source>
</evidence>
<dbReference type="EMBL" id="KE503207">
    <property type="protein sequence ID" value="EPX72729.1"/>
    <property type="molecule type" value="Genomic_DNA"/>
</dbReference>
<dbReference type="PROSITE" id="PS50850">
    <property type="entry name" value="MFS"/>
    <property type="match status" value="1"/>
</dbReference>
<evidence type="ECO:0000313" key="10">
    <source>
        <dbReference type="Proteomes" id="UP000016088"/>
    </source>
</evidence>
<keyword evidence="4 7" id="KW-1133">Transmembrane helix</keyword>
<feature type="compositionally biased region" description="Polar residues" evidence="6">
    <location>
        <begin position="18"/>
        <end position="27"/>
    </location>
</feature>
<dbReference type="AlphaFoldDB" id="S9RF73"/>
<feature type="transmembrane region" description="Helical" evidence="7">
    <location>
        <begin position="435"/>
        <end position="457"/>
    </location>
</feature>
<dbReference type="GO" id="GO:0005886">
    <property type="term" value="C:plasma membrane"/>
    <property type="evidence" value="ECO:0007669"/>
    <property type="project" value="TreeGrafter"/>
</dbReference>
<dbReference type="GO" id="GO:1903711">
    <property type="term" value="P:spermidine transmembrane transport"/>
    <property type="evidence" value="ECO:0007669"/>
    <property type="project" value="UniProtKB-ARBA"/>
</dbReference>
<dbReference type="FunFam" id="1.20.1250.20:FF:000011">
    <property type="entry name" value="MFS multidrug transporter, putative"/>
    <property type="match status" value="1"/>
</dbReference>
<comment type="subcellular location">
    <subcellularLocation>
        <location evidence="1">Membrane</location>
        <topology evidence="1">Multi-pass membrane protein</topology>
    </subcellularLocation>
</comment>
<evidence type="ECO:0000313" key="9">
    <source>
        <dbReference type="EMBL" id="EPX72729.1"/>
    </source>
</evidence>
<protein>
    <submittedName>
        <fullName evidence="9">Spermidine family transporter</fullName>
    </submittedName>
</protein>
<dbReference type="InterPro" id="IPR020846">
    <property type="entry name" value="MFS_dom"/>
</dbReference>
<dbReference type="RefSeq" id="XP_013018365.1">
    <property type="nucleotide sequence ID" value="XM_013162911.1"/>
</dbReference>
<proteinExistence type="predicted"/>
<evidence type="ECO:0000259" key="8">
    <source>
        <dbReference type="PROSITE" id="PS50850"/>
    </source>
</evidence>
<reference evidence="9 10" key="1">
    <citation type="journal article" date="2011" name="Science">
        <title>Comparative functional genomics of the fission yeasts.</title>
        <authorList>
            <person name="Rhind N."/>
            <person name="Chen Z."/>
            <person name="Yassour M."/>
            <person name="Thompson D.A."/>
            <person name="Haas B.J."/>
            <person name="Habib N."/>
            <person name="Wapinski I."/>
            <person name="Roy S."/>
            <person name="Lin M.F."/>
            <person name="Heiman D.I."/>
            <person name="Young S.K."/>
            <person name="Furuya K."/>
            <person name="Guo Y."/>
            <person name="Pidoux A."/>
            <person name="Chen H.M."/>
            <person name="Robbertse B."/>
            <person name="Goldberg J.M."/>
            <person name="Aoki K."/>
            <person name="Bayne E.H."/>
            <person name="Berlin A.M."/>
            <person name="Desjardins C.A."/>
            <person name="Dobbs E."/>
            <person name="Dukaj L."/>
            <person name="Fan L."/>
            <person name="FitzGerald M.G."/>
            <person name="French C."/>
            <person name="Gujja S."/>
            <person name="Hansen K."/>
            <person name="Keifenheim D."/>
            <person name="Levin J.Z."/>
            <person name="Mosher R.A."/>
            <person name="Mueller C.A."/>
            <person name="Pfiffner J."/>
            <person name="Priest M."/>
            <person name="Russ C."/>
            <person name="Smialowska A."/>
            <person name="Swoboda P."/>
            <person name="Sykes S.M."/>
            <person name="Vaughn M."/>
            <person name="Vengrova S."/>
            <person name="Yoder R."/>
            <person name="Zeng Q."/>
            <person name="Allshire R."/>
            <person name="Baulcombe D."/>
            <person name="Birren B.W."/>
            <person name="Brown W."/>
            <person name="Ekwall K."/>
            <person name="Kellis M."/>
            <person name="Leatherwood J."/>
            <person name="Levin H."/>
            <person name="Margalit H."/>
            <person name="Martienssen R."/>
            <person name="Nieduszynski C.A."/>
            <person name="Spatafora J.W."/>
            <person name="Friedman N."/>
            <person name="Dalgaard J.Z."/>
            <person name="Baumann P."/>
            <person name="Niki H."/>
            <person name="Regev A."/>
            <person name="Nusbaum C."/>
        </authorList>
    </citation>
    <scope>NUCLEOTIDE SEQUENCE [LARGE SCALE GENOMIC DNA]</scope>
    <source>
        <strain evidence="10">yFS286</strain>
    </source>
</reference>
<accession>S9RF73</accession>
<evidence type="ECO:0000256" key="5">
    <source>
        <dbReference type="ARBA" id="ARBA00023136"/>
    </source>
</evidence>
<dbReference type="InterPro" id="IPR036259">
    <property type="entry name" value="MFS_trans_sf"/>
</dbReference>
<dbReference type="OMA" id="PYFISIM"/>
<feature type="domain" description="Major facilitator superfamily (MFS) profile" evidence="8">
    <location>
        <begin position="1"/>
        <end position="461"/>
    </location>
</feature>
<keyword evidence="10" id="KW-1185">Reference proteome</keyword>
<name>S9RF73_SCHOY</name>
<keyword evidence="2" id="KW-0813">Transport</keyword>
<dbReference type="VEuPathDB" id="FungiDB:SOCG_00491"/>
<feature type="transmembrane region" description="Helical" evidence="7">
    <location>
        <begin position="256"/>
        <end position="282"/>
    </location>
</feature>
<evidence type="ECO:0000256" key="3">
    <source>
        <dbReference type="ARBA" id="ARBA00022692"/>
    </source>
</evidence>
<evidence type="ECO:0000256" key="1">
    <source>
        <dbReference type="ARBA" id="ARBA00004141"/>
    </source>
</evidence>
<dbReference type="PANTHER" id="PTHR23502:SF190">
    <property type="entry name" value="YALI0F08063P"/>
    <property type="match status" value="1"/>
</dbReference>
<feature type="transmembrane region" description="Helical" evidence="7">
    <location>
        <begin position="127"/>
        <end position="145"/>
    </location>
</feature>
<keyword evidence="3 7" id="KW-0812">Transmembrane</keyword>
<dbReference type="CDD" id="cd17323">
    <property type="entry name" value="MFS_Tpo1_MDR_like"/>
    <property type="match status" value="1"/>
</dbReference>
<dbReference type="InterPro" id="IPR011701">
    <property type="entry name" value="MFS"/>
</dbReference>